<evidence type="ECO:0000256" key="2">
    <source>
        <dbReference type="ARBA" id="ARBA00008488"/>
    </source>
</evidence>
<feature type="binding site" evidence="7">
    <location>
        <position position="55"/>
    </location>
    <ligand>
        <name>Zn(2+)</name>
        <dbReference type="ChEBI" id="CHEBI:29105"/>
    </ligand>
</feature>
<feature type="transmembrane region" description="Helical" evidence="8">
    <location>
        <begin position="36"/>
        <end position="54"/>
    </location>
</feature>
<feature type="binding site" evidence="7">
    <location>
        <position position="186"/>
    </location>
    <ligand>
        <name>Zn(2+)</name>
        <dbReference type="ChEBI" id="CHEBI:29105"/>
    </ligand>
</feature>
<evidence type="ECO:0000256" key="7">
    <source>
        <dbReference type="PIRSR" id="PIRSR604254-1"/>
    </source>
</evidence>
<keyword evidence="3" id="KW-1003">Cell membrane</keyword>
<accession>A0A1G7CMB7</accession>
<feature type="binding site" evidence="7">
    <location>
        <position position="182"/>
    </location>
    <ligand>
        <name>Zn(2+)</name>
        <dbReference type="ChEBI" id="CHEBI:29105"/>
    </ligand>
</feature>
<organism evidence="9 10">
    <name type="scientific">Thermus arciformis</name>
    <dbReference type="NCBI Taxonomy" id="482827"/>
    <lineage>
        <taxon>Bacteria</taxon>
        <taxon>Thermotogati</taxon>
        <taxon>Deinococcota</taxon>
        <taxon>Deinococci</taxon>
        <taxon>Thermales</taxon>
        <taxon>Thermaceae</taxon>
        <taxon>Thermus</taxon>
    </lineage>
</organism>
<dbReference type="GO" id="GO:0046872">
    <property type="term" value="F:metal ion binding"/>
    <property type="evidence" value="ECO:0007669"/>
    <property type="project" value="UniProtKB-KW"/>
</dbReference>
<dbReference type="RefSeq" id="WP_093004776.1">
    <property type="nucleotide sequence ID" value="NZ_FNBC01000001.1"/>
</dbReference>
<dbReference type="GO" id="GO:0005886">
    <property type="term" value="C:plasma membrane"/>
    <property type="evidence" value="ECO:0007669"/>
    <property type="project" value="UniProtKB-SubCell"/>
</dbReference>
<dbReference type="STRING" id="482827.SAMN04488243_10187"/>
<feature type="transmembrane region" description="Helical" evidence="8">
    <location>
        <begin position="6"/>
        <end position="29"/>
    </location>
</feature>
<dbReference type="Pfam" id="PF03006">
    <property type="entry name" value="HlyIII"/>
    <property type="match status" value="1"/>
</dbReference>
<keyword evidence="6 8" id="KW-0472">Membrane</keyword>
<dbReference type="PANTHER" id="PTHR20855">
    <property type="entry name" value="ADIPOR/PROGESTIN RECEPTOR-RELATED"/>
    <property type="match status" value="1"/>
</dbReference>
<evidence type="ECO:0000256" key="5">
    <source>
        <dbReference type="ARBA" id="ARBA00022989"/>
    </source>
</evidence>
<dbReference type="InterPro" id="IPR005744">
    <property type="entry name" value="Hy-lIII"/>
</dbReference>
<dbReference type="EMBL" id="FNBC01000001">
    <property type="protein sequence ID" value="SDE40489.1"/>
    <property type="molecule type" value="Genomic_DNA"/>
</dbReference>
<evidence type="ECO:0000256" key="4">
    <source>
        <dbReference type="ARBA" id="ARBA00022692"/>
    </source>
</evidence>
<keyword evidence="4 8" id="KW-0812">Transmembrane</keyword>
<evidence type="ECO:0000256" key="1">
    <source>
        <dbReference type="ARBA" id="ARBA00004651"/>
    </source>
</evidence>
<feature type="transmembrane region" description="Helical" evidence="8">
    <location>
        <begin position="183"/>
        <end position="204"/>
    </location>
</feature>
<comment type="subcellular location">
    <subcellularLocation>
        <location evidence="1">Cell membrane</location>
        <topology evidence="1">Multi-pass membrane protein</topology>
    </subcellularLocation>
</comment>
<sequence length="205" mass="22723">MVREPFNALSHALGVPLALLGSLLLLLLAPKEAWPALLAFGLTMALMFGASALYHSLHLGERGLAWLRRLDHAAIFLFIAGSYTPFLAKGLEGRERTFALALVWGLALLGVGFRLLYLKAPRWLYTLAYLALGWLSLFFLPRLDLPPLTFALMALSGLSYTLGAWVYARKRPDPWPGRVGFHGVWHLLVLLGSAFMYLAVLSLYT</sequence>
<feature type="transmembrane region" description="Helical" evidence="8">
    <location>
        <begin position="123"/>
        <end position="141"/>
    </location>
</feature>
<feature type="transmembrane region" description="Helical" evidence="8">
    <location>
        <begin position="74"/>
        <end position="91"/>
    </location>
</feature>
<comment type="similarity">
    <text evidence="2">Belongs to the UPF0073 (Hly-III) family.</text>
</comment>
<proteinExistence type="inferred from homology"/>
<evidence type="ECO:0000256" key="3">
    <source>
        <dbReference type="ARBA" id="ARBA00022475"/>
    </source>
</evidence>
<protein>
    <submittedName>
        <fullName evidence="9">Hemolysin III</fullName>
    </submittedName>
</protein>
<keyword evidence="10" id="KW-1185">Reference proteome</keyword>
<keyword evidence="7" id="KW-0862">Zinc</keyword>
<keyword evidence="7" id="KW-0479">Metal-binding</keyword>
<feature type="transmembrane region" description="Helical" evidence="8">
    <location>
        <begin position="148"/>
        <end position="168"/>
    </location>
</feature>
<name>A0A1G7CMB7_9DEIN</name>
<dbReference type="Proteomes" id="UP000199446">
    <property type="component" value="Unassembled WGS sequence"/>
</dbReference>
<gene>
    <name evidence="9" type="ORF">SAMN04488243_10187</name>
</gene>
<feature type="transmembrane region" description="Helical" evidence="8">
    <location>
        <begin position="98"/>
        <end position="117"/>
    </location>
</feature>
<evidence type="ECO:0000256" key="6">
    <source>
        <dbReference type="ARBA" id="ARBA00023136"/>
    </source>
</evidence>
<dbReference type="GO" id="GO:0140911">
    <property type="term" value="F:pore-forming activity"/>
    <property type="evidence" value="ECO:0007669"/>
    <property type="project" value="InterPro"/>
</dbReference>
<dbReference type="AlphaFoldDB" id="A0A1G7CMB7"/>
<dbReference type="NCBIfam" id="TIGR01065">
    <property type="entry name" value="hlyIII"/>
    <property type="match status" value="1"/>
</dbReference>
<evidence type="ECO:0000256" key="8">
    <source>
        <dbReference type="SAM" id="Phobius"/>
    </source>
</evidence>
<dbReference type="PANTHER" id="PTHR20855:SF3">
    <property type="entry name" value="LD03007P"/>
    <property type="match status" value="1"/>
</dbReference>
<evidence type="ECO:0000313" key="9">
    <source>
        <dbReference type="EMBL" id="SDE40489.1"/>
    </source>
</evidence>
<dbReference type="OrthoDB" id="9813689at2"/>
<keyword evidence="5 8" id="KW-1133">Transmembrane helix</keyword>
<dbReference type="InterPro" id="IPR004254">
    <property type="entry name" value="AdipoR/HlyIII-related"/>
</dbReference>
<reference evidence="10" key="1">
    <citation type="submission" date="2016-10" db="EMBL/GenBank/DDBJ databases">
        <authorList>
            <person name="Varghese N."/>
            <person name="Submissions S."/>
        </authorList>
    </citation>
    <scope>NUCLEOTIDE SEQUENCE [LARGE SCALE GENOMIC DNA]</scope>
    <source>
        <strain evidence="10">CGMCC 1.6992</strain>
    </source>
</reference>
<evidence type="ECO:0000313" key="10">
    <source>
        <dbReference type="Proteomes" id="UP000199446"/>
    </source>
</evidence>